<dbReference type="Proteomes" id="UP000198921">
    <property type="component" value="Unassembled WGS sequence"/>
</dbReference>
<sequence>MITTRRVVGPLRFLLAVAFAALLLAQLVFLPALSGAMAADSPELAHLRWPTLGVAVLGLGCVQVVIVCTWQLLTLVEDDRIFSPASMVWVDAIVAAIATAELLLLGTLVWSLVSVGLPGPPVVLLLLLVAGAVVGLLVVVMRALLQQATALRTDLEGVI</sequence>
<evidence type="ECO:0000313" key="2">
    <source>
        <dbReference type="EMBL" id="SDZ17132.1"/>
    </source>
</evidence>
<dbReference type="AlphaFoldDB" id="A0A1H3QU74"/>
<dbReference type="RefSeq" id="WP_091162043.1">
    <property type="nucleotide sequence ID" value="NZ_FNOT01000026.1"/>
</dbReference>
<organism evidence="2 3">
    <name type="scientific">Geodermatophilus africanus</name>
    <dbReference type="NCBI Taxonomy" id="1137993"/>
    <lineage>
        <taxon>Bacteria</taxon>
        <taxon>Bacillati</taxon>
        <taxon>Actinomycetota</taxon>
        <taxon>Actinomycetes</taxon>
        <taxon>Geodermatophilales</taxon>
        <taxon>Geodermatophilaceae</taxon>
        <taxon>Geodermatophilus</taxon>
    </lineage>
</organism>
<accession>A0A1H3QU74</accession>
<keyword evidence="3" id="KW-1185">Reference proteome</keyword>
<keyword evidence="1" id="KW-0812">Transmembrane</keyword>
<keyword evidence="1" id="KW-0472">Membrane</keyword>
<gene>
    <name evidence="2" type="ORF">SAMN05660209_04909</name>
</gene>
<feature type="transmembrane region" description="Helical" evidence="1">
    <location>
        <begin position="88"/>
        <end position="110"/>
    </location>
</feature>
<feature type="transmembrane region" description="Helical" evidence="1">
    <location>
        <begin position="54"/>
        <end position="76"/>
    </location>
</feature>
<name>A0A1H3QU74_9ACTN</name>
<dbReference type="Pfam" id="PF11188">
    <property type="entry name" value="DUF2975"/>
    <property type="match status" value="1"/>
</dbReference>
<dbReference type="InterPro" id="IPR021354">
    <property type="entry name" value="DUF2975"/>
</dbReference>
<feature type="transmembrane region" description="Helical" evidence="1">
    <location>
        <begin position="122"/>
        <end position="145"/>
    </location>
</feature>
<proteinExistence type="predicted"/>
<dbReference type="STRING" id="1137993.SAMN05660209_04909"/>
<evidence type="ECO:0008006" key="4">
    <source>
        <dbReference type="Google" id="ProtNLM"/>
    </source>
</evidence>
<keyword evidence="1" id="KW-1133">Transmembrane helix</keyword>
<protein>
    <recommendedName>
        <fullName evidence="4">DUF2975 domain-containing protein</fullName>
    </recommendedName>
</protein>
<reference evidence="3" key="1">
    <citation type="submission" date="2016-10" db="EMBL/GenBank/DDBJ databases">
        <authorList>
            <person name="Varghese N."/>
            <person name="Submissions S."/>
        </authorList>
    </citation>
    <scope>NUCLEOTIDE SEQUENCE [LARGE SCALE GENOMIC DNA]</scope>
    <source>
        <strain evidence="3">DSM 45422</strain>
    </source>
</reference>
<dbReference type="OrthoDB" id="3240470at2"/>
<evidence type="ECO:0000256" key="1">
    <source>
        <dbReference type="SAM" id="Phobius"/>
    </source>
</evidence>
<dbReference type="EMBL" id="FNOT01000026">
    <property type="protein sequence ID" value="SDZ17132.1"/>
    <property type="molecule type" value="Genomic_DNA"/>
</dbReference>
<evidence type="ECO:0000313" key="3">
    <source>
        <dbReference type="Proteomes" id="UP000198921"/>
    </source>
</evidence>